<dbReference type="EMBL" id="JBHRWK010000009">
    <property type="protein sequence ID" value="MFC3448680.1"/>
    <property type="molecule type" value="Genomic_DNA"/>
</dbReference>
<dbReference type="Pfam" id="PF13714">
    <property type="entry name" value="PEP_mutase"/>
    <property type="match status" value="1"/>
</dbReference>
<organism evidence="1 2">
    <name type="scientific">Amycolatopsis speibonae</name>
    <dbReference type="NCBI Taxonomy" id="1450224"/>
    <lineage>
        <taxon>Bacteria</taxon>
        <taxon>Bacillati</taxon>
        <taxon>Actinomycetota</taxon>
        <taxon>Actinomycetes</taxon>
        <taxon>Pseudonocardiales</taxon>
        <taxon>Pseudonocardiaceae</taxon>
        <taxon>Amycolatopsis</taxon>
    </lineage>
</organism>
<dbReference type="PANTHER" id="PTHR42905">
    <property type="entry name" value="PHOSPHOENOLPYRUVATE CARBOXYLASE"/>
    <property type="match status" value="1"/>
</dbReference>
<dbReference type="PANTHER" id="PTHR42905:SF16">
    <property type="entry name" value="CARBOXYPHOSPHONOENOLPYRUVATE PHOSPHONOMUTASE-LIKE PROTEIN (AFU_ORTHOLOGUE AFUA_5G07230)"/>
    <property type="match status" value="1"/>
</dbReference>
<name>A0ABV7NR15_9PSEU</name>
<keyword evidence="1" id="KW-0456">Lyase</keyword>
<dbReference type="GO" id="GO:0016829">
    <property type="term" value="F:lyase activity"/>
    <property type="evidence" value="ECO:0007669"/>
    <property type="project" value="UniProtKB-KW"/>
</dbReference>
<dbReference type="Proteomes" id="UP001595645">
    <property type="component" value="Unassembled WGS sequence"/>
</dbReference>
<dbReference type="SUPFAM" id="SSF51621">
    <property type="entry name" value="Phosphoenolpyruvate/pyruvate domain"/>
    <property type="match status" value="1"/>
</dbReference>
<protein>
    <submittedName>
        <fullName evidence="1">Isocitrate lyase/phosphoenolpyruvate mutase family protein</fullName>
    </submittedName>
</protein>
<evidence type="ECO:0000313" key="1">
    <source>
        <dbReference type="EMBL" id="MFC3448680.1"/>
    </source>
</evidence>
<dbReference type="InterPro" id="IPR039556">
    <property type="entry name" value="ICL/PEPM"/>
</dbReference>
<reference evidence="2" key="1">
    <citation type="journal article" date="2019" name="Int. J. Syst. Evol. Microbiol.">
        <title>The Global Catalogue of Microorganisms (GCM) 10K type strain sequencing project: providing services to taxonomists for standard genome sequencing and annotation.</title>
        <authorList>
            <consortium name="The Broad Institute Genomics Platform"/>
            <consortium name="The Broad Institute Genome Sequencing Center for Infectious Disease"/>
            <person name="Wu L."/>
            <person name="Ma J."/>
        </authorList>
    </citation>
    <scope>NUCLEOTIDE SEQUENCE [LARGE SCALE GENOMIC DNA]</scope>
    <source>
        <strain evidence="2">CGMCC 4.7676</strain>
    </source>
</reference>
<keyword evidence="2" id="KW-1185">Reference proteome</keyword>
<dbReference type="Gene3D" id="3.20.20.60">
    <property type="entry name" value="Phosphoenolpyruvate-binding domains"/>
    <property type="match status" value="1"/>
</dbReference>
<sequence>MTTETARLFRSLHVPSSPLVLANAWDVASARIIEDAGAAAIATTSAGVAWSLGVPDGDLLGRDLAVDLIARIARVTTVPVTADIEGGYADTPGGVTETVAAVVAAGAAGINIEDGPRPPEEVVPRIAAARAASAEVFVNARIDTFLRGLGGVPETLERAAAYLAAGADGIFVPGATDPAVIAALVEGIDAPVNVMAHPGAPSVKELAGLGVARVSVGSGISQAAYAVARESARELFSTGTYTRLEEAVGYGELNGLLTPDVH</sequence>
<comment type="caution">
    <text evidence="1">The sequence shown here is derived from an EMBL/GenBank/DDBJ whole genome shotgun (WGS) entry which is preliminary data.</text>
</comment>
<dbReference type="InterPro" id="IPR040442">
    <property type="entry name" value="Pyrv_kinase-like_dom_sf"/>
</dbReference>
<proteinExistence type="predicted"/>
<gene>
    <name evidence="1" type="ORF">ACFOSH_04470</name>
</gene>
<dbReference type="RefSeq" id="WP_378237355.1">
    <property type="nucleotide sequence ID" value="NZ_JBHRWK010000009.1"/>
</dbReference>
<evidence type="ECO:0000313" key="2">
    <source>
        <dbReference type="Proteomes" id="UP001595645"/>
    </source>
</evidence>
<dbReference type="InterPro" id="IPR015813">
    <property type="entry name" value="Pyrv/PenolPyrv_kinase-like_dom"/>
</dbReference>
<accession>A0ABV7NR15</accession>
<dbReference type="CDD" id="cd00377">
    <property type="entry name" value="ICL_PEPM"/>
    <property type="match status" value="1"/>
</dbReference>